<protein>
    <submittedName>
        <fullName evidence="5">Porin family protein</fullName>
    </submittedName>
</protein>
<dbReference type="Pfam" id="PF13505">
    <property type="entry name" value="OMP_b-brl"/>
    <property type="match status" value="1"/>
</dbReference>
<evidence type="ECO:0000259" key="4">
    <source>
        <dbReference type="Pfam" id="PF13505"/>
    </source>
</evidence>
<proteinExistence type="predicted"/>
<dbReference type="RefSeq" id="WP_126072172.1">
    <property type="nucleotide sequence ID" value="NZ_CP051166.1"/>
</dbReference>
<dbReference type="EMBL" id="RXLQ01000001">
    <property type="protein sequence ID" value="RSZ60788.1"/>
    <property type="molecule type" value="Genomic_DNA"/>
</dbReference>
<gene>
    <name evidence="5" type="ORF">EJB06_01220</name>
</gene>
<keyword evidence="6" id="KW-1185">Reference proteome</keyword>
<evidence type="ECO:0000256" key="3">
    <source>
        <dbReference type="SAM" id="SignalP"/>
    </source>
</evidence>
<name>A0A430HTB4_9BURK</name>
<comment type="caution">
    <text evidence="5">The sequence shown here is derived from an EMBL/GenBank/DDBJ whole genome shotgun (WGS) entry which is preliminary data.</text>
</comment>
<feature type="signal peptide" evidence="3">
    <location>
        <begin position="1"/>
        <end position="22"/>
    </location>
</feature>
<dbReference type="InterPro" id="IPR027385">
    <property type="entry name" value="Beta-barrel_OMP"/>
</dbReference>
<evidence type="ECO:0000256" key="2">
    <source>
        <dbReference type="ARBA" id="ARBA00022729"/>
    </source>
</evidence>
<organism evidence="5 6">
    <name type="scientific">Massilia atriviolacea</name>
    <dbReference type="NCBI Taxonomy" id="2495579"/>
    <lineage>
        <taxon>Bacteria</taxon>
        <taxon>Pseudomonadati</taxon>
        <taxon>Pseudomonadota</taxon>
        <taxon>Betaproteobacteria</taxon>
        <taxon>Burkholderiales</taxon>
        <taxon>Oxalobacteraceae</taxon>
        <taxon>Telluria group</taxon>
        <taxon>Massilia</taxon>
    </lineage>
</organism>
<dbReference type="SUPFAM" id="SSF56925">
    <property type="entry name" value="OMPA-like"/>
    <property type="match status" value="1"/>
</dbReference>
<dbReference type="InterPro" id="IPR011250">
    <property type="entry name" value="OMP/PagP_B-barrel"/>
</dbReference>
<evidence type="ECO:0000313" key="5">
    <source>
        <dbReference type="EMBL" id="RSZ60788.1"/>
    </source>
</evidence>
<dbReference type="Proteomes" id="UP000278085">
    <property type="component" value="Unassembled WGS sequence"/>
</dbReference>
<comment type="subcellular location">
    <subcellularLocation>
        <location evidence="1">Cell outer membrane</location>
    </subcellularLocation>
</comment>
<keyword evidence="2 3" id="KW-0732">Signal</keyword>
<accession>A0A430HTB4</accession>
<sequence length="175" mass="19225">MRMIIGSALLALVTVVSTPVLAVQNGPGVYAGIQVGQASSSNDRIERDELSIGLRTGYQIDKHIGVELFSHSLSFIEFGYGFSRNEPAYPEQHYGIAVTGTIALDGRFSLTGRAGIGRTKMHSYWSGKDDYNENDPSIGGGLRFNFNPHWSINAEAMRLTKTRVTVVSTGFRYQF</sequence>
<dbReference type="OrthoDB" id="8757719at2"/>
<feature type="chain" id="PRO_5019326313" evidence="3">
    <location>
        <begin position="23"/>
        <end position="175"/>
    </location>
</feature>
<evidence type="ECO:0000313" key="6">
    <source>
        <dbReference type="Proteomes" id="UP000278085"/>
    </source>
</evidence>
<dbReference type="AlphaFoldDB" id="A0A430HTB4"/>
<feature type="domain" description="Outer membrane protein beta-barrel" evidence="4">
    <location>
        <begin position="8"/>
        <end position="175"/>
    </location>
</feature>
<dbReference type="Gene3D" id="2.40.160.20">
    <property type="match status" value="1"/>
</dbReference>
<evidence type="ECO:0000256" key="1">
    <source>
        <dbReference type="ARBA" id="ARBA00004442"/>
    </source>
</evidence>
<dbReference type="GO" id="GO:0009279">
    <property type="term" value="C:cell outer membrane"/>
    <property type="evidence" value="ECO:0007669"/>
    <property type="project" value="UniProtKB-SubCell"/>
</dbReference>
<reference evidence="5 6" key="1">
    <citation type="submission" date="2018-12" db="EMBL/GenBank/DDBJ databases">
        <authorList>
            <person name="Yang E."/>
        </authorList>
    </citation>
    <scope>NUCLEOTIDE SEQUENCE [LARGE SCALE GENOMIC DNA]</scope>
    <source>
        <strain evidence="5 6">SOD</strain>
    </source>
</reference>